<keyword evidence="1" id="KW-1133">Transmembrane helix</keyword>
<feature type="non-terminal residue" evidence="2">
    <location>
        <position position="661"/>
    </location>
</feature>
<gene>
    <name evidence="2" type="ORF">As57867_007063</name>
</gene>
<proteinExistence type="predicted"/>
<keyword evidence="1" id="KW-0472">Membrane</keyword>
<dbReference type="EMBL" id="VJMH01003644">
    <property type="protein sequence ID" value="KAF0705253.1"/>
    <property type="molecule type" value="Genomic_DNA"/>
</dbReference>
<reference evidence="2" key="1">
    <citation type="submission" date="2019-06" db="EMBL/GenBank/DDBJ databases">
        <title>Genomics analysis of Aphanomyces spp. identifies a new class of oomycete effector associated with host adaptation.</title>
        <authorList>
            <person name="Gaulin E."/>
        </authorList>
    </citation>
    <scope>NUCLEOTIDE SEQUENCE</scope>
    <source>
        <strain evidence="2">CBS 578.67</strain>
    </source>
</reference>
<organism evidence="2">
    <name type="scientific">Aphanomyces stellatus</name>
    <dbReference type="NCBI Taxonomy" id="120398"/>
    <lineage>
        <taxon>Eukaryota</taxon>
        <taxon>Sar</taxon>
        <taxon>Stramenopiles</taxon>
        <taxon>Oomycota</taxon>
        <taxon>Saprolegniomycetes</taxon>
        <taxon>Saprolegniales</taxon>
        <taxon>Verrucalvaceae</taxon>
        <taxon>Aphanomyces</taxon>
    </lineage>
</organism>
<feature type="transmembrane region" description="Helical" evidence="1">
    <location>
        <begin position="382"/>
        <end position="401"/>
    </location>
</feature>
<protein>
    <submittedName>
        <fullName evidence="2">Uncharacterized protein</fullName>
    </submittedName>
</protein>
<feature type="transmembrane region" description="Helical" evidence="1">
    <location>
        <begin position="336"/>
        <end position="361"/>
    </location>
</feature>
<dbReference type="OrthoDB" id="86981at2759"/>
<comment type="caution">
    <text evidence="2">The sequence shown here is derived from an EMBL/GenBank/DDBJ whole genome shotgun (WGS) entry which is preliminary data.</text>
</comment>
<name>A0A6A4YZI6_9STRA</name>
<accession>A0A6A4YZI6</accession>
<evidence type="ECO:0000313" key="2">
    <source>
        <dbReference type="EMBL" id="KAF0705253.1"/>
    </source>
</evidence>
<keyword evidence="1" id="KW-0812">Transmembrane</keyword>
<evidence type="ECO:0000256" key="1">
    <source>
        <dbReference type="SAM" id="Phobius"/>
    </source>
</evidence>
<sequence length="661" mass="71382">MSVFAARGLSFVRNDPSSQPFSPPCSYANYSADPSAYVCDPCKAPWNPVPGNCLPSMEEHFRLPPITVVNLVHAMIGPFGSIDMYSVSPPASLRNLVASFQGFVTSMAQSNQALGNAMTAIPSLNADPVAPLWTQAPYLYKGGDPTCVTRIGKPYVQSSFAVDVTCSNQDRHTILLGKFNALFALVASSSAPSTDVNIAAVCDMCPTLRAPCVAVMAPAAAALAIMKKDNAAAVDTIIDQVKSARDDITAIGVGTLQFAVNTNSGNDTLLTQRLLSTEPALWDVIGWVYLFEWATGVREVISFEGNVNIFPLVSNKYVPVINKAREVEVPRSACQYLWVASVIVSVVLFVVAILSTLYAGLARFRIVGRNLFQINRIVGAVWLGRPLLLLRGMTALVLFSTSPLSFDVKDGFTQFNFAPRSFFDSMVVSGEAMWISYVLNDFVLVLNFNSNADFAPVSTALCWIIHVVLDVASPPRITATIDRQCTTNYLDKLLTCTSGSIQLGSVPRALTLVLVHLGCTTFSFVGMKIWRSFRRSSKSSSASDGHLLLSATALAFLRQDVLADGTRVVDRSALAMSGVLTFGPYMFDVKLWLVVVDPEAARHAKWGMKLFPPPLLNGTDRCKSAGKTLQVVPSTALAAQETSEKVESPKASQLNRAFVVA</sequence>
<dbReference type="AlphaFoldDB" id="A0A6A4YZI6"/>